<organism evidence="2 3">
    <name type="scientific">Canna indica</name>
    <name type="common">Indian-shot</name>
    <dbReference type="NCBI Taxonomy" id="4628"/>
    <lineage>
        <taxon>Eukaryota</taxon>
        <taxon>Viridiplantae</taxon>
        <taxon>Streptophyta</taxon>
        <taxon>Embryophyta</taxon>
        <taxon>Tracheophyta</taxon>
        <taxon>Spermatophyta</taxon>
        <taxon>Magnoliopsida</taxon>
        <taxon>Liliopsida</taxon>
        <taxon>Zingiberales</taxon>
        <taxon>Cannaceae</taxon>
        <taxon>Canna</taxon>
    </lineage>
</organism>
<name>A0AAQ3KHH7_9LILI</name>
<reference evidence="2 3" key="1">
    <citation type="submission" date="2023-10" db="EMBL/GenBank/DDBJ databases">
        <title>Chromosome-scale genome assembly provides insights into flower coloration mechanisms of Canna indica.</title>
        <authorList>
            <person name="Li C."/>
        </authorList>
    </citation>
    <scope>NUCLEOTIDE SEQUENCE [LARGE SCALE GENOMIC DNA]</scope>
    <source>
        <tissue evidence="2">Flower</tissue>
    </source>
</reference>
<dbReference type="EMBL" id="CP136894">
    <property type="protein sequence ID" value="WOL07535.1"/>
    <property type="molecule type" value="Genomic_DNA"/>
</dbReference>
<protein>
    <submittedName>
        <fullName evidence="2">Uncharacterized protein</fullName>
    </submittedName>
</protein>
<feature type="compositionally biased region" description="Low complexity" evidence="1">
    <location>
        <begin position="30"/>
        <end position="42"/>
    </location>
</feature>
<gene>
    <name evidence="2" type="ORF">Cni_G16279</name>
</gene>
<sequence>MTSLSALIAETVETMSNISAKKDKGKRKAVASVSHSGGSSSDHSNEDEYNGRINMGAVRLLNALKTQLGEQMSSVSTKKDKGKGKAVASVRGAKGVFNGGMWREGEGGTPYPLFGTFKDMEGNGA</sequence>
<accession>A0AAQ3KHH7</accession>
<feature type="region of interest" description="Disordered" evidence="1">
    <location>
        <begin position="20"/>
        <end position="51"/>
    </location>
</feature>
<evidence type="ECO:0000313" key="3">
    <source>
        <dbReference type="Proteomes" id="UP001327560"/>
    </source>
</evidence>
<keyword evidence="3" id="KW-1185">Reference proteome</keyword>
<evidence type="ECO:0000313" key="2">
    <source>
        <dbReference type="EMBL" id="WOL07535.1"/>
    </source>
</evidence>
<dbReference type="AlphaFoldDB" id="A0AAQ3KHH7"/>
<dbReference type="Proteomes" id="UP001327560">
    <property type="component" value="Chromosome 5"/>
</dbReference>
<proteinExistence type="predicted"/>
<evidence type="ECO:0000256" key="1">
    <source>
        <dbReference type="SAM" id="MobiDB-lite"/>
    </source>
</evidence>